<dbReference type="AlphaFoldDB" id="A0A7S8FDM3"/>
<evidence type="ECO:0000313" key="3">
    <source>
        <dbReference type="Proteomes" id="UP000593737"/>
    </source>
</evidence>
<feature type="domain" description="DUF3108" evidence="1">
    <location>
        <begin position="174"/>
        <end position="229"/>
    </location>
</feature>
<proteinExistence type="predicted"/>
<name>A0A7S8FDM3_9BACT</name>
<dbReference type="Pfam" id="PF21347">
    <property type="entry name" value="DUF3108_like"/>
    <property type="match status" value="1"/>
</dbReference>
<reference evidence="2 3" key="1">
    <citation type="journal article" date="2020" name="ISME J.">
        <title>Enrichment and physiological characterization of a novel comammox Nitrospira indicates ammonium inhibition of complete nitrification.</title>
        <authorList>
            <person name="Sakoula D."/>
            <person name="Koch H."/>
            <person name="Frank J."/>
            <person name="Jetten M.S.M."/>
            <person name="van Kessel M.A.H.J."/>
            <person name="Lucker S."/>
        </authorList>
    </citation>
    <scope>NUCLEOTIDE SEQUENCE [LARGE SCALE GENOMIC DNA]</scope>
    <source>
        <strain evidence="2">Comreactor17</strain>
    </source>
</reference>
<organism evidence="2 3">
    <name type="scientific">Candidatus Nitrospira kreftii</name>
    <dbReference type="NCBI Taxonomy" id="2652173"/>
    <lineage>
        <taxon>Bacteria</taxon>
        <taxon>Pseudomonadati</taxon>
        <taxon>Nitrospirota</taxon>
        <taxon>Nitrospiria</taxon>
        <taxon>Nitrospirales</taxon>
        <taxon>Nitrospiraceae</taxon>
        <taxon>Nitrospira</taxon>
    </lineage>
</organism>
<dbReference type="KEGG" id="nkf:Nkreftii_001530"/>
<evidence type="ECO:0000259" key="1">
    <source>
        <dbReference type="Pfam" id="PF21347"/>
    </source>
</evidence>
<protein>
    <recommendedName>
        <fullName evidence="1">DUF3108 domain-containing protein</fullName>
    </recommendedName>
</protein>
<evidence type="ECO:0000313" key="2">
    <source>
        <dbReference type="EMBL" id="QPD03756.1"/>
    </source>
</evidence>
<accession>A0A7S8FDM3</accession>
<sequence length="298" mass="32857">MRKRELIMLCVGMIGLGVLSGLHVGSKVAGAEETVTIEKSAEYFPDSPGSRWTYRGQISEGPLQTIELKFFTNVSTVSGTKTINGTTVTVFHDTNPGNHGPSDSFYRRDAVGIVYYGSEPGTPLEEQITPYQIFRFPLTVPSSFQQFDRSGLNFGSDMDRDGTDEKVDMQGWSSVVGLETIAVPAGTFDETIKVEARMKMQIHLSGSRHTISGSDVMTAWFAKGVGLVKYSERQELAGAREDRGVVTEISEELEEYDVKTQKASLRGFEPTTEGVFADHSADHELGQVVFPTRFRSYP</sequence>
<gene>
    <name evidence="2" type="ORF">Nkreftii_001530</name>
</gene>
<dbReference type="Proteomes" id="UP000593737">
    <property type="component" value="Chromosome"/>
</dbReference>
<dbReference type="InterPro" id="IPR049279">
    <property type="entry name" value="DUF3108-like"/>
</dbReference>
<dbReference type="Gene3D" id="2.40.360.20">
    <property type="match status" value="1"/>
</dbReference>
<dbReference type="EMBL" id="CP047423">
    <property type="protein sequence ID" value="QPD03756.1"/>
    <property type="molecule type" value="Genomic_DNA"/>
</dbReference>